<evidence type="ECO:0000313" key="3">
    <source>
        <dbReference type="Proteomes" id="UP000000310"/>
    </source>
</evidence>
<reference evidence="2 3" key="1">
    <citation type="journal article" date="2011" name="Stand. Genomic Sci.">
        <title>Complete genome sequence of the gliding, heparinolytic Pedobacter saltans type strain (113).</title>
        <authorList>
            <person name="Liolios K."/>
            <person name="Sikorski J."/>
            <person name="Lu M."/>
            <person name="Nolan M."/>
            <person name="Lapidus A."/>
            <person name="Lucas S."/>
            <person name="Hammon N."/>
            <person name="Deshpande S."/>
            <person name="Cheng J.F."/>
            <person name="Tapia R."/>
            <person name="Han C."/>
            <person name="Goodwin L."/>
            <person name="Pitluck S."/>
            <person name="Huntemann M."/>
            <person name="Ivanova N."/>
            <person name="Pagani I."/>
            <person name="Mavromatis K."/>
            <person name="Ovchinikova G."/>
            <person name="Pati A."/>
            <person name="Chen A."/>
            <person name="Palaniappan K."/>
            <person name="Land M."/>
            <person name="Hauser L."/>
            <person name="Brambilla E.M."/>
            <person name="Kotsyurbenko O."/>
            <person name="Rohde M."/>
            <person name="Tindall B.J."/>
            <person name="Abt B."/>
            <person name="Goker M."/>
            <person name="Detter J.C."/>
            <person name="Woyke T."/>
            <person name="Bristow J."/>
            <person name="Eisen J.A."/>
            <person name="Markowitz V."/>
            <person name="Hugenholtz P."/>
            <person name="Klenk H.P."/>
            <person name="Kyrpides N.C."/>
        </authorList>
    </citation>
    <scope>NUCLEOTIDE SEQUENCE [LARGE SCALE GENOMIC DNA]</scope>
    <source>
        <strain evidence="3">ATCC 51119 / DSM 12145 / JCM 21818 / LMG 10337 / NBRC 100064 / NCIMB 13643</strain>
    </source>
</reference>
<sequence>MLLFKLTFLEYLTVKNISAPAIYFMSIKERILKKLNIQQPVKEFRLPFNHVDFFYWKPRDGSLNFGDHLSYVIVSKILADNNLLLEEETTNNSRLIALGSVLHFANEADTIWGTGFNGKISLDEHTYQNLDVRAVRGPLTRDFLLRRNISVPEVYGDPALLIPHIFTGKFQKSTKRKYSIVPNLHDLSIARTRNWENIISPLNSWNKCITEILEAEFIIASSLHGLILAEAFGIPARYIRLSEEENMFKYNDYYQGSGRSGEMEYARSIEEALEMGGMQPINFDHKKLLEAFPLDLWK</sequence>
<dbReference type="KEGG" id="psn:Pedsa_1028"/>
<proteinExistence type="predicted"/>
<keyword evidence="3" id="KW-1185">Reference proteome</keyword>
<dbReference type="AlphaFoldDB" id="F0SB04"/>
<dbReference type="Proteomes" id="UP000000310">
    <property type="component" value="Chromosome"/>
</dbReference>
<name>F0SB04_PSESL</name>
<reference evidence="3" key="2">
    <citation type="submission" date="2011-02" db="EMBL/GenBank/DDBJ databases">
        <title>The complete genome of Pedobacter saltans DSM 12145.</title>
        <authorList>
            <consortium name="US DOE Joint Genome Institute (JGI-PGF)"/>
            <person name="Lucas S."/>
            <person name="Copeland A."/>
            <person name="Lapidus A."/>
            <person name="Bruce D."/>
            <person name="Goodwin L."/>
            <person name="Pitluck S."/>
            <person name="Kyrpides N."/>
            <person name="Mavromatis K."/>
            <person name="Pagani I."/>
            <person name="Ivanova N."/>
            <person name="Ovchinnikova G."/>
            <person name="Lu M."/>
            <person name="Detter J.C."/>
            <person name="Han C."/>
            <person name="Land M."/>
            <person name="Hauser L."/>
            <person name="Markowitz V."/>
            <person name="Cheng J.-F."/>
            <person name="Hugenholtz P."/>
            <person name="Woyke T."/>
            <person name="Wu D."/>
            <person name="Tindall B."/>
            <person name="Pomrenke H.G."/>
            <person name="Brambilla E."/>
            <person name="Klenk H.-P."/>
            <person name="Eisen J.A."/>
        </authorList>
    </citation>
    <scope>NUCLEOTIDE SEQUENCE [LARGE SCALE GENOMIC DNA]</scope>
    <source>
        <strain evidence="3">ATCC 51119 / DSM 12145 / JCM 21818 / LMG 10337 / NBRC 100064 / NCIMB 13643</strain>
    </source>
</reference>
<evidence type="ECO:0000313" key="2">
    <source>
        <dbReference type="EMBL" id="ADY51599.1"/>
    </source>
</evidence>
<dbReference type="STRING" id="762903.Pedsa_1028"/>
<dbReference type="EMBL" id="CP002545">
    <property type="protein sequence ID" value="ADY51599.1"/>
    <property type="molecule type" value="Genomic_DNA"/>
</dbReference>
<protein>
    <submittedName>
        <fullName evidence="2">Pyruvyltransferase</fullName>
    </submittedName>
</protein>
<dbReference type="eggNOG" id="COG2327">
    <property type="taxonomic scope" value="Bacteria"/>
</dbReference>
<feature type="domain" description="Polysaccharide pyruvyl transferase" evidence="1">
    <location>
        <begin position="30"/>
        <end position="240"/>
    </location>
</feature>
<dbReference type="Pfam" id="PF04230">
    <property type="entry name" value="PS_pyruv_trans"/>
    <property type="match status" value="1"/>
</dbReference>
<organism evidence="2 3">
    <name type="scientific">Pseudopedobacter saltans (strain ATCC 51119 / DSM 12145 / JCM 21818 / CCUG 39354 / LMG 10337 / NBRC 100064 / NCIMB 13643)</name>
    <name type="common">Pedobacter saltans</name>
    <dbReference type="NCBI Taxonomy" id="762903"/>
    <lineage>
        <taxon>Bacteria</taxon>
        <taxon>Pseudomonadati</taxon>
        <taxon>Bacteroidota</taxon>
        <taxon>Sphingobacteriia</taxon>
        <taxon>Sphingobacteriales</taxon>
        <taxon>Sphingobacteriaceae</taxon>
        <taxon>Pseudopedobacter</taxon>
    </lineage>
</organism>
<dbReference type="InterPro" id="IPR007345">
    <property type="entry name" value="Polysacch_pyruvyl_Trfase"/>
</dbReference>
<accession>F0SB04</accession>
<dbReference type="HOGENOM" id="CLU_071049_2_0_10"/>
<evidence type="ECO:0000259" key="1">
    <source>
        <dbReference type="Pfam" id="PF04230"/>
    </source>
</evidence>
<gene>
    <name evidence="2" type="ordered locus">Pedsa_1028</name>
</gene>